<dbReference type="Proteomes" id="UP000499080">
    <property type="component" value="Unassembled WGS sequence"/>
</dbReference>
<reference evidence="2 3" key="1">
    <citation type="journal article" date="2019" name="Sci. Rep.">
        <title>Orb-weaving spider Araneus ventricosus genome elucidates the spidroin gene catalogue.</title>
        <authorList>
            <person name="Kono N."/>
            <person name="Nakamura H."/>
            <person name="Ohtoshi R."/>
            <person name="Moran D.A.P."/>
            <person name="Shinohara A."/>
            <person name="Yoshida Y."/>
            <person name="Fujiwara M."/>
            <person name="Mori M."/>
            <person name="Tomita M."/>
            <person name="Arakawa K."/>
        </authorList>
    </citation>
    <scope>NUCLEOTIDE SEQUENCE [LARGE SCALE GENOMIC DNA]</scope>
</reference>
<evidence type="ECO:0000313" key="1">
    <source>
        <dbReference type="EMBL" id="GBL83840.1"/>
    </source>
</evidence>
<evidence type="ECO:0000313" key="3">
    <source>
        <dbReference type="Proteomes" id="UP000499080"/>
    </source>
</evidence>
<dbReference type="EMBL" id="BGPR01081648">
    <property type="protein sequence ID" value="GBL83840.1"/>
    <property type="molecule type" value="Genomic_DNA"/>
</dbReference>
<evidence type="ECO:0000313" key="2">
    <source>
        <dbReference type="EMBL" id="GBL83850.1"/>
    </source>
</evidence>
<protein>
    <submittedName>
        <fullName evidence="2">Uncharacterized protein</fullName>
    </submittedName>
</protein>
<gene>
    <name evidence="1" type="ORF">AVEN_15586_1</name>
    <name evidence="2" type="ORF">AVEN_176313_1</name>
</gene>
<accession>A0A4Y2AVG8</accession>
<dbReference type="EMBL" id="BGPR01081653">
    <property type="protein sequence ID" value="GBL83850.1"/>
    <property type="molecule type" value="Genomic_DNA"/>
</dbReference>
<name>A0A4Y2AVG8_ARAVE</name>
<proteinExistence type="predicted"/>
<keyword evidence="3" id="KW-1185">Reference proteome</keyword>
<sequence length="48" mass="5890">MYSFFFLFRHSFEEGDEELVRRAFRCVCPILLRAAACEEERRLREECQ</sequence>
<comment type="caution">
    <text evidence="2">The sequence shown here is derived from an EMBL/GenBank/DDBJ whole genome shotgun (WGS) entry which is preliminary data.</text>
</comment>
<dbReference type="AlphaFoldDB" id="A0A4Y2AVG8"/>
<organism evidence="2 3">
    <name type="scientific">Araneus ventricosus</name>
    <name type="common">Orbweaver spider</name>
    <name type="synonym">Epeira ventricosa</name>
    <dbReference type="NCBI Taxonomy" id="182803"/>
    <lineage>
        <taxon>Eukaryota</taxon>
        <taxon>Metazoa</taxon>
        <taxon>Ecdysozoa</taxon>
        <taxon>Arthropoda</taxon>
        <taxon>Chelicerata</taxon>
        <taxon>Arachnida</taxon>
        <taxon>Araneae</taxon>
        <taxon>Araneomorphae</taxon>
        <taxon>Entelegynae</taxon>
        <taxon>Araneoidea</taxon>
        <taxon>Araneidae</taxon>
        <taxon>Araneus</taxon>
    </lineage>
</organism>
<feature type="non-terminal residue" evidence="2">
    <location>
        <position position="48"/>
    </location>
</feature>